<comment type="caution">
    <text evidence="1">The sequence shown here is derived from an EMBL/GenBank/DDBJ whole genome shotgun (WGS) entry which is preliminary data.</text>
</comment>
<sequence length="119" mass="12462">MFRIILVGNIWCMQPGASAGDEIVVDTQPFLRVGVGMPVVDEAGEQIGVVAAVQGPGTDIRPDTIAGIAEHLMGTGYARIDGTGFLSNDVYAAGNQISGVTDDVVELHVGREELHRATS</sequence>
<organism evidence="1 2">
    <name type="scientific">Dactylosporangium maewongense</name>
    <dbReference type="NCBI Taxonomy" id="634393"/>
    <lineage>
        <taxon>Bacteria</taxon>
        <taxon>Bacillati</taxon>
        <taxon>Actinomycetota</taxon>
        <taxon>Actinomycetes</taxon>
        <taxon>Micromonosporales</taxon>
        <taxon>Micromonosporaceae</taxon>
        <taxon>Dactylosporangium</taxon>
    </lineage>
</organism>
<dbReference type="EMBL" id="BAAAQD010000012">
    <property type="protein sequence ID" value="GAA1532875.1"/>
    <property type="molecule type" value="Genomic_DNA"/>
</dbReference>
<gene>
    <name evidence="1" type="ORF">GCM10009827_058570</name>
</gene>
<name>A0ABP4LWA1_9ACTN</name>
<protein>
    <submittedName>
        <fullName evidence="1">Uncharacterized protein</fullName>
    </submittedName>
</protein>
<evidence type="ECO:0000313" key="2">
    <source>
        <dbReference type="Proteomes" id="UP001501470"/>
    </source>
</evidence>
<accession>A0ABP4LWA1</accession>
<keyword evidence="2" id="KW-1185">Reference proteome</keyword>
<proteinExistence type="predicted"/>
<reference evidence="2" key="1">
    <citation type="journal article" date="2019" name="Int. J. Syst. Evol. Microbiol.">
        <title>The Global Catalogue of Microorganisms (GCM) 10K type strain sequencing project: providing services to taxonomists for standard genome sequencing and annotation.</title>
        <authorList>
            <consortium name="The Broad Institute Genomics Platform"/>
            <consortium name="The Broad Institute Genome Sequencing Center for Infectious Disease"/>
            <person name="Wu L."/>
            <person name="Ma J."/>
        </authorList>
    </citation>
    <scope>NUCLEOTIDE SEQUENCE [LARGE SCALE GENOMIC DNA]</scope>
    <source>
        <strain evidence="2">JCM 15933</strain>
    </source>
</reference>
<dbReference type="Proteomes" id="UP001501470">
    <property type="component" value="Unassembled WGS sequence"/>
</dbReference>
<evidence type="ECO:0000313" key="1">
    <source>
        <dbReference type="EMBL" id="GAA1532875.1"/>
    </source>
</evidence>